<feature type="signal peptide" evidence="2">
    <location>
        <begin position="1"/>
        <end position="16"/>
    </location>
</feature>
<feature type="compositionally biased region" description="Basic and acidic residues" evidence="1">
    <location>
        <begin position="75"/>
        <end position="90"/>
    </location>
</feature>
<feature type="chain" id="PRO_5040498782" evidence="2">
    <location>
        <begin position="17"/>
        <end position="154"/>
    </location>
</feature>
<dbReference type="EMBL" id="CAICTM010000841">
    <property type="protein sequence ID" value="CAB9517248.1"/>
    <property type="molecule type" value="Genomic_DNA"/>
</dbReference>
<evidence type="ECO:0000313" key="4">
    <source>
        <dbReference type="Proteomes" id="UP001153069"/>
    </source>
</evidence>
<proteinExistence type="predicted"/>
<evidence type="ECO:0000313" key="3">
    <source>
        <dbReference type="EMBL" id="CAB9517248.1"/>
    </source>
</evidence>
<sequence>MKFALFATALLPLTGAFMAPAPVRKSTALGPFFPDPAGTDSNPLRTHDYGANAPGSDQAPDGTKPPQLSTLNKGTYERLNGHHHELDRPIYPDPANTPSNPLSVADQQYPSTGEAPDGTKPPQVSTLNKGTYERLNSYQAPVAVNNDNPFSKGF</sequence>
<dbReference type="Proteomes" id="UP001153069">
    <property type="component" value="Unassembled WGS sequence"/>
</dbReference>
<evidence type="ECO:0000256" key="1">
    <source>
        <dbReference type="SAM" id="MobiDB-lite"/>
    </source>
</evidence>
<gene>
    <name evidence="3" type="ORF">SEMRO_842_G209750.1</name>
</gene>
<comment type="caution">
    <text evidence="3">The sequence shown here is derived from an EMBL/GenBank/DDBJ whole genome shotgun (WGS) entry which is preliminary data.</text>
</comment>
<keyword evidence="4" id="KW-1185">Reference proteome</keyword>
<dbReference type="AlphaFoldDB" id="A0A9N8EAI1"/>
<name>A0A9N8EAI1_9STRA</name>
<accession>A0A9N8EAI1</accession>
<keyword evidence="2" id="KW-0732">Signal</keyword>
<evidence type="ECO:0000256" key="2">
    <source>
        <dbReference type="SAM" id="SignalP"/>
    </source>
</evidence>
<feature type="region of interest" description="Disordered" evidence="1">
    <location>
        <begin position="28"/>
        <end position="127"/>
    </location>
</feature>
<reference evidence="3" key="1">
    <citation type="submission" date="2020-06" db="EMBL/GenBank/DDBJ databases">
        <authorList>
            <consortium name="Plant Systems Biology data submission"/>
        </authorList>
    </citation>
    <scope>NUCLEOTIDE SEQUENCE</scope>
    <source>
        <strain evidence="3">D6</strain>
    </source>
</reference>
<feature type="compositionally biased region" description="Polar residues" evidence="1">
    <location>
        <begin position="96"/>
        <end position="111"/>
    </location>
</feature>
<organism evidence="3 4">
    <name type="scientific">Seminavis robusta</name>
    <dbReference type="NCBI Taxonomy" id="568900"/>
    <lineage>
        <taxon>Eukaryota</taxon>
        <taxon>Sar</taxon>
        <taxon>Stramenopiles</taxon>
        <taxon>Ochrophyta</taxon>
        <taxon>Bacillariophyta</taxon>
        <taxon>Bacillariophyceae</taxon>
        <taxon>Bacillariophycidae</taxon>
        <taxon>Naviculales</taxon>
        <taxon>Naviculaceae</taxon>
        <taxon>Seminavis</taxon>
    </lineage>
</organism>
<protein>
    <submittedName>
        <fullName evidence="3">Uncharacterized protein</fullName>
    </submittedName>
</protein>